<feature type="active site" description="Nucleophile" evidence="4">
    <location>
        <position position="711"/>
    </location>
</feature>
<dbReference type="EMBL" id="LT629973">
    <property type="protein sequence ID" value="SEI00760.1"/>
    <property type="molecule type" value="Genomic_DNA"/>
</dbReference>
<evidence type="ECO:0000259" key="7">
    <source>
        <dbReference type="Pfam" id="PF07685"/>
    </source>
</evidence>
<evidence type="ECO:0000259" key="6">
    <source>
        <dbReference type="Pfam" id="PF01656"/>
    </source>
</evidence>
<feature type="domain" description="CobQ/CobB/MinD/ParA nucleotide binding" evidence="6">
    <location>
        <begin position="383"/>
        <end position="605"/>
    </location>
</feature>
<dbReference type="Proteomes" id="UP000176204">
    <property type="component" value="Chromosome I"/>
</dbReference>
<dbReference type="InterPro" id="IPR027417">
    <property type="entry name" value="P-loop_NTPase"/>
</dbReference>
<accession>A0A1C7PBP8</accession>
<dbReference type="STRING" id="1679444.PYTT_2512"/>
<dbReference type="InterPro" id="IPR004459">
    <property type="entry name" value="CobQ_synth"/>
</dbReference>
<dbReference type="OrthoDB" id="9808302at2"/>
<dbReference type="InterPro" id="IPR004839">
    <property type="entry name" value="Aminotransferase_I/II_large"/>
</dbReference>
<dbReference type="Gene3D" id="3.40.50.880">
    <property type="match status" value="1"/>
</dbReference>
<dbReference type="InterPro" id="IPR047045">
    <property type="entry name" value="CobQ_N"/>
</dbReference>
<dbReference type="NCBIfam" id="TIGR00313">
    <property type="entry name" value="cobQ"/>
    <property type="match status" value="1"/>
</dbReference>
<dbReference type="InterPro" id="IPR002586">
    <property type="entry name" value="CobQ/CobB/MinD/ParA_Nub-bd_dom"/>
</dbReference>
<gene>
    <name evidence="4" type="primary">cobQ</name>
    <name evidence="8" type="ORF">PYTT_2512</name>
</gene>
<dbReference type="InterPro" id="IPR015421">
    <property type="entry name" value="PyrdxlP-dep_Trfase_major"/>
</dbReference>
<dbReference type="CDD" id="cd05389">
    <property type="entry name" value="CobQ_N"/>
    <property type="match status" value="1"/>
</dbReference>
<sequence length="868" mass="93606">MNTPPDADAHGGNLLALAARAGTSPENLLDFSVNVRPEGMPDFLRGAVLQSLDRAVAYPSPYAEDACAAASAHLGIPQDCILFGNGSNEHIHALPRILAPAEALIIQPAFSEYELACRRADIPVRHEYTSPDTGFLPDLDSIAAHAPLGGCIFLANPGNPAGAILPPGSILRAIDATPGTVWIIDEAFIDFAGEQHSLLTAAPTRNNLIVLRSLTKFYGMAGIRTGYAAASPRIIAALRDALPPWSIGAASIAAAVAIFSSPETAAFAAEQRELTRARREHLDAQLRTLPGIETYPSAANYILFRWTNAPADLIGTLLREHCTALRDCSNYRSLDQEPWYRAAVRSHADIDTLAAALYACIAPPQPRIEAPSLRRPRRTPALMLQGTCSDAGKSILTAAFCRILLQDGYDVAPFKAQNMALNSGVTALGEEMGRAQIVQAAACRLDPDARMNPVLLKPHSDMGSQVVVLGHPTGHRTAREYFTSKRELWPIVRQAYDSLAAEHEAVILEGAGSPGEINLKRADIVNMNMAMHAQAAVLLAGDIDRGGVYASFLGTWMTFTPAEKRLLAGFLVNKFRGDSTLLAPAHDYLRTVTGTPVLGVIPMIRGINLPEEDRAAFTFAPDNPAPEAERLDIALLLLPHISNHTDFAPLAAEPDIRLRPVRTAADFGSPHLVIIPGTKNVVHDYRAICEAGLADLILGHAAKGGHILGICGGLQMLGQRIDDPHRLETEHATHPALGLLDLATAFASEKTLLNIARARTPLGVPTSGYEIHHGISTAKETCPPLFFREDGSPCGYGTDRIWATYLHGLFDDDDFRRAYIDRIRTLSGLCPAGKNLTVCNLEHSLNRLADIVRENVDLRHIYRSMGLA</sequence>
<dbReference type="Pfam" id="PF00155">
    <property type="entry name" value="Aminotran_1_2"/>
    <property type="match status" value="1"/>
</dbReference>
<evidence type="ECO:0000256" key="1">
    <source>
        <dbReference type="ARBA" id="ARBA00004953"/>
    </source>
</evidence>
<keyword evidence="2 4" id="KW-0169">Cobalamin biosynthesis</keyword>
<dbReference type="HAMAP" id="MF_00028">
    <property type="entry name" value="CobQ"/>
    <property type="match status" value="1"/>
</dbReference>
<dbReference type="GO" id="GO:0003824">
    <property type="term" value="F:catalytic activity"/>
    <property type="evidence" value="ECO:0007669"/>
    <property type="project" value="InterPro"/>
</dbReference>
<feature type="domain" description="Aminotransferase class I/classII large" evidence="5">
    <location>
        <begin position="58"/>
        <end position="357"/>
    </location>
</feature>
<keyword evidence="3 4" id="KW-0315">Glutamine amidotransferase</keyword>
<dbReference type="PANTHER" id="PTHR21343">
    <property type="entry name" value="DETHIOBIOTIN SYNTHETASE"/>
    <property type="match status" value="1"/>
</dbReference>
<dbReference type="GO" id="GO:0030170">
    <property type="term" value="F:pyridoxal phosphate binding"/>
    <property type="evidence" value="ECO:0007669"/>
    <property type="project" value="InterPro"/>
</dbReference>
<dbReference type="UniPathway" id="UPA00148"/>
<name>A0A1C7PBP8_9BACT</name>
<dbReference type="Pfam" id="PF01656">
    <property type="entry name" value="CbiA"/>
    <property type="match status" value="1"/>
</dbReference>
<dbReference type="Gene3D" id="3.40.640.10">
    <property type="entry name" value="Type I PLP-dependent aspartate aminotransferase-like (Major domain)"/>
    <property type="match status" value="1"/>
</dbReference>
<keyword evidence="9" id="KW-1185">Reference proteome</keyword>
<evidence type="ECO:0000313" key="9">
    <source>
        <dbReference type="Proteomes" id="UP000176204"/>
    </source>
</evidence>
<dbReference type="Gene3D" id="3.90.1150.10">
    <property type="entry name" value="Aspartate Aminotransferase, domain 1"/>
    <property type="match status" value="1"/>
</dbReference>
<dbReference type="NCBIfam" id="NF001989">
    <property type="entry name" value="PRK00784.1"/>
    <property type="match status" value="1"/>
</dbReference>
<evidence type="ECO:0000313" key="8">
    <source>
        <dbReference type="EMBL" id="SEI00760.1"/>
    </source>
</evidence>
<dbReference type="SUPFAM" id="SSF53383">
    <property type="entry name" value="PLP-dependent transferases"/>
    <property type="match status" value="1"/>
</dbReference>
<feature type="active site" evidence="4">
    <location>
        <position position="807"/>
    </location>
</feature>
<dbReference type="InterPro" id="IPR029062">
    <property type="entry name" value="Class_I_gatase-like"/>
</dbReference>
<reference evidence="9" key="1">
    <citation type="submission" date="2016-09" db="EMBL/GenBank/DDBJ databases">
        <authorList>
            <person name="Koehorst J."/>
        </authorList>
    </citation>
    <scope>NUCLEOTIDE SEQUENCE [LARGE SCALE GENOMIC DNA]</scope>
</reference>
<dbReference type="Pfam" id="PF07685">
    <property type="entry name" value="GATase_3"/>
    <property type="match status" value="1"/>
</dbReference>
<evidence type="ECO:0000259" key="5">
    <source>
        <dbReference type="Pfam" id="PF00155"/>
    </source>
</evidence>
<dbReference type="AlphaFoldDB" id="A0A1C7PBP8"/>
<dbReference type="InterPro" id="IPR033949">
    <property type="entry name" value="CobQ_GATase1"/>
</dbReference>
<dbReference type="SUPFAM" id="SSF52540">
    <property type="entry name" value="P-loop containing nucleoside triphosphate hydrolases"/>
    <property type="match status" value="1"/>
</dbReference>
<dbReference type="CDD" id="cd01750">
    <property type="entry name" value="GATase1_CobQ"/>
    <property type="match status" value="1"/>
</dbReference>
<dbReference type="SUPFAM" id="SSF52317">
    <property type="entry name" value="Class I glutamine amidotransferase-like"/>
    <property type="match status" value="1"/>
</dbReference>
<dbReference type="PATRIC" id="fig|1679444.3.peg.647"/>
<evidence type="ECO:0000256" key="4">
    <source>
        <dbReference type="HAMAP-Rule" id="MF_00028"/>
    </source>
</evidence>
<proteinExistence type="inferred from homology"/>
<dbReference type="PANTHER" id="PTHR21343:SF1">
    <property type="entry name" value="COBYRIC ACID SYNTHASE"/>
    <property type="match status" value="1"/>
</dbReference>
<comment type="similarity">
    <text evidence="4">Belongs to the CobB/CobQ family. CobQ subfamily.</text>
</comment>
<dbReference type="Gene3D" id="3.40.50.300">
    <property type="entry name" value="P-loop containing nucleotide triphosphate hydrolases"/>
    <property type="match status" value="1"/>
</dbReference>
<dbReference type="InterPro" id="IPR011698">
    <property type="entry name" value="GATase_3"/>
</dbReference>
<organism evidence="8 9">
    <name type="scientific">Akkermansia glycaniphila</name>
    <dbReference type="NCBI Taxonomy" id="1679444"/>
    <lineage>
        <taxon>Bacteria</taxon>
        <taxon>Pseudomonadati</taxon>
        <taxon>Verrucomicrobiota</taxon>
        <taxon>Verrucomicrobiia</taxon>
        <taxon>Verrucomicrobiales</taxon>
        <taxon>Akkermansiaceae</taxon>
        <taxon>Akkermansia</taxon>
    </lineage>
</organism>
<dbReference type="CDD" id="cd00609">
    <property type="entry name" value="AAT_like"/>
    <property type="match status" value="1"/>
</dbReference>
<dbReference type="GO" id="GO:0009236">
    <property type="term" value="P:cobalamin biosynthetic process"/>
    <property type="evidence" value="ECO:0007669"/>
    <property type="project" value="UniProtKB-UniRule"/>
</dbReference>
<comment type="function">
    <text evidence="4">Catalyzes amidations at positions B, D, E, and G on adenosylcobyrinic A,C-diamide. NH(2) groups are provided by glutamine, and one molecule of ATP is hydrogenolyzed for each amidation.</text>
</comment>
<dbReference type="InterPro" id="IPR015422">
    <property type="entry name" value="PyrdxlP-dep_Trfase_small"/>
</dbReference>
<evidence type="ECO:0000256" key="2">
    <source>
        <dbReference type="ARBA" id="ARBA00022573"/>
    </source>
</evidence>
<dbReference type="GO" id="GO:0015420">
    <property type="term" value="F:ABC-type vitamin B12 transporter activity"/>
    <property type="evidence" value="ECO:0007669"/>
    <property type="project" value="UniProtKB-UniRule"/>
</dbReference>
<comment type="pathway">
    <text evidence="1 4">Cofactor biosynthesis; adenosylcobalamin biosynthesis.</text>
</comment>
<dbReference type="PROSITE" id="PS51274">
    <property type="entry name" value="GATASE_COBBQ"/>
    <property type="match status" value="1"/>
</dbReference>
<protein>
    <recommendedName>
        <fullName evidence="4">Cobyric acid synthase</fullName>
    </recommendedName>
</protein>
<feature type="domain" description="CobB/CobQ-like glutamine amidotransferase" evidence="7">
    <location>
        <begin position="632"/>
        <end position="814"/>
    </location>
</feature>
<dbReference type="RefSeq" id="WP_067775993.1">
    <property type="nucleotide sequence ID" value="NZ_LIGX01000025.1"/>
</dbReference>
<evidence type="ECO:0000256" key="3">
    <source>
        <dbReference type="ARBA" id="ARBA00022962"/>
    </source>
</evidence>
<dbReference type="KEGG" id="agl:PYTT_2512"/>
<dbReference type="InterPro" id="IPR015424">
    <property type="entry name" value="PyrdxlP-dep_Trfase"/>
</dbReference>